<proteinExistence type="inferred from homology"/>
<dbReference type="InterPro" id="IPR046826">
    <property type="entry name" value="PDH_N"/>
</dbReference>
<comment type="caution">
    <text evidence="4">The sequence shown here is derived from an EMBL/GenBank/DDBJ whole genome shotgun (WGS) entry which is preliminary data.</text>
</comment>
<name>A0ABW5H3A6_9PSEU</name>
<keyword evidence="5" id="KW-1185">Reference proteome</keyword>
<dbReference type="InterPro" id="IPR003099">
    <property type="entry name" value="Prephen_DH"/>
</dbReference>
<dbReference type="Gene3D" id="1.10.3660.10">
    <property type="entry name" value="6-phosphogluconate dehydrogenase C-terminal like domain"/>
    <property type="match status" value="1"/>
</dbReference>
<evidence type="ECO:0000256" key="2">
    <source>
        <dbReference type="ARBA" id="ARBA00023002"/>
    </source>
</evidence>
<dbReference type="Gene3D" id="3.40.50.720">
    <property type="entry name" value="NAD(P)-binding Rossmann-like Domain"/>
    <property type="match status" value="1"/>
</dbReference>
<dbReference type="Pfam" id="PF02153">
    <property type="entry name" value="PDH_N"/>
    <property type="match status" value="1"/>
</dbReference>
<dbReference type="EMBL" id="JBHUKS010000006">
    <property type="protein sequence ID" value="MFD2467700.1"/>
    <property type="molecule type" value="Genomic_DNA"/>
</dbReference>
<dbReference type="InterPro" id="IPR036291">
    <property type="entry name" value="NAD(P)-bd_dom_sf"/>
</dbReference>
<protein>
    <submittedName>
        <fullName evidence="4">Prephenate dehydrogenase/arogenate dehydrogenase family protein</fullName>
    </submittedName>
</protein>
<dbReference type="RefSeq" id="WP_378302660.1">
    <property type="nucleotide sequence ID" value="NZ_JBHUKS010000006.1"/>
</dbReference>
<dbReference type="SUPFAM" id="SSF51735">
    <property type="entry name" value="NAD(P)-binding Rossmann-fold domains"/>
    <property type="match status" value="1"/>
</dbReference>
<reference evidence="5" key="1">
    <citation type="journal article" date="2019" name="Int. J. Syst. Evol. Microbiol.">
        <title>The Global Catalogue of Microorganisms (GCM) 10K type strain sequencing project: providing services to taxonomists for standard genome sequencing and annotation.</title>
        <authorList>
            <consortium name="The Broad Institute Genomics Platform"/>
            <consortium name="The Broad Institute Genome Sequencing Center for Infectious Disease"/>
            <person name="Wu L."/>
            <person name="Ma J."/>
        </authorList>
    </citation>
    <scope>NUCLEOTIDE SEQUENCE [LARGE SCALE GENOMIC DNA]</scope>
    <source>
        <strain evidence="5">CGMCC 4.7641</strain>
    </source>
</reference>
<keyword evidence="2" id="KW-0560">Oxidoreductase</keyword>
<comment type="similarity">
    <text evidence="1">Belongs to the prephenate/arogenate dehydrogenase family.</text>
</comment>
<gene>
    <name evidence="4" type="ORF">ACFSVL_09870</name>
</gene>
<sequence length="315" mass="32935">MTENSPTFAGPRPSAHFRRSVVLGGLGAAGRLFAELLRADGAVTLVDRRSGETPPGMSLLVADACQPDAPLRAELNRADAVLVALPESAGIAAVEAIAAHLPPGALLAETSSVKSAIAEALSRLAGRHDLEAAGVNPMFAPGLGFPGRPVLFARIRDGQRCRRLETLIEHSGARLVPVSVEGHDRLTAALQVATHASVLAFGNALRLLGEDAAELTAAAPPPHRTMLALLARIVTGTPEVYRDIQMAHPHASDARAALAKSLAQLDAVSTGPPDRFDALLEDLSAWLGPARDQLAADCADLFARLASRRPFDCTP</sequence>
<evidence type="ECO:0000256" key="1">
    <source>
        <dbReference type="ARBA" id="ARBA00007964"/>
    </source>
</evidence>
<dbReference type="Pfam" id="PF20463">
    <property type="entry name" value="PDH_C"/>
    <property type="match status" value="1"/>
</dbReference>
<dbReference type="InterPro" id="IPR046825">
    <property type="entry name" value="PDH_C"/>
</dbReference>
<dbReference type="SUPFAM" id="SSF48179">
    <property type="entry name" value="6-phosphogluconate dehydrogenase C-terminal domain-like"/>
    <property type="match status" value="1"/>
</dbReference>
<organism evidence="4 5">
    <name type="scientific">Amycolatopsis silviterrae</name>
    <dbReference type="NCBI Taxonomy" id="1656914"/>
    <lineage>
        <taxon>Bacteria</taxon>
        <taxon>Bacillati</taxon>
        <taxon>Actinomycetota</taxon>
        <taxon>Actinomycetes</taxon>
        <taxon>Pseudonocardiales</taxon>
        <taxon>Pseudonocardiaceae</taxon>
        <taxon>Amycolatopsis</taxon>
    </lineage>
</organism>
<dbReference type="Proteomes" id="UP001597483">
    <property type="component" value="Unassembled WGS sequence"/>
</dbReference>
<dbReference type="PANTHER" id="PTHR21363">
    <property type="entry name" value="PREPHENATE DEHYDROGENASE"/>
    <property type="match status" value="1"/>
</dbReference>
<evidence type="ECO:0000259" key="3">
    <source>
        <dbReference type="PROSITE" id="PS51176"/>
    </source>
</evidence>
<dbReference type="InterPro" id="IPR008927">
    <property type="entry name" value="6-PGluconate_DH-like_C_sf"/>
</dbReference>
<evidence type="ECO:0000313" key="5">
    <source>
        <dbReference type="Proteomes" id="UP001597483"/>
    </source>
</evidence>
<dbReference type="InterPro" id="IPR050812">
    <property type="entry name" value="Preph/Arog_dehydrog"/>
</dbReference>
<accession>A0ABW5H3A6</accession>
<evidence type="ECO:0000313" key="4">
    <source>
        <dbReference type="EMBL" id="MFD2467700.1"/>
    </source>
</evidence>
<dbReference type="PROSITE" id="PS51176">
    <property type="entry name" value="PDH_ADH"/>
    <property type="match status" value="1"/>
</dbReference>
<feature type="domain" description="Prephenate/arogenate dehydrogenase" evidence="3">
    <location>
        <begin position="18"/>
        <end position="301"/>
    </location>
</feature>
<dbReference type="PANTHER" id="PTHR21363:SF0">
    <property type="entry name" value="PREPHENATE DEHYDROGENASE [NADP(+)]"/>
    <property type="match status" value="1"/>
</dbReference>